<evidence type="ECO:0000313" key="2">
    <source>
        <dbReference type="Proteomes" id="UP001606301"/>
    </source>
</evidence>
<sequence length="61" mass="7612">MKWLLGLFQRWRLERWMKQEREEADRYLREKYPPGFFDDEEPDPIKRHRGRCGGACGREER</sequence>
<protein>
    <submittedName>
        <fullName evidence="1">Uncharacterized protein</fullName>
    </submittedName>
</protein>
<name>A0ABW7FJE8_9BURK</name>
<dbReference type="Proteomes" id="UP001606301">
    <property type="component" value="Unassembled WGS sequence"/>
</dbReference>
<reference evidence="1 2" key="1">
    <citation type="submission" date="2024-08" db="EMBL/GenBank/DDBJ databases">
        <authorList>
            <person name="Lu H."/>
        </authorList>
    </citation>
    <scope>NUCLEOTIDE SEQUENCE [LARGE SCALE GENOMIC DNA]</scope>
    <source>
        <strain evidence="1 2">LKC17W</strain>
    </source>
</reference>
<organism evidence="1 2">
    <name type="scientific">Pelomonas margarita</name>
    <dbReference type="NCBI Taxonomy" id="3299031"/>
    <lineage>
        <taxon>Bacteria</taxon>
        <taxon>Pseudomonadati</taxon>
        <taxon>Pseudomonadota</taxon>
        <taxon>Betaproteobacteria</taxon>
        <taxon>Burkholderiales</taxon>
        <taxon>Sphaerotilaceae</taxon>
        <taxon>Roseateles</taxon>
    </lineage>
</organism>
<gene>
    <name evidence="1" type="ORF">ACG0Z3_12345</name>
</gene>
<comment type="caution">
    <text evidence="1">The sequence shown here is derived from an EMBL/GenBank/DDBJ whole genome shotgun (WGS) entry which is preliminary data.</text>
</comment>
<dbReference type="EMBL" id="JBIGHW010000006">
    <property type="protein sequence ID" value="MFG6441468.1"/>
    <property type="molecule type" value="Genomic_DNA"/>
</dbReference>
<evidence type="ECO:0000313" key="1">
    <source>
        <dbReference type="EMBL" id="MFG6441468.1"/>
    </source>
</evidence>
<proteinExistence type="predicted"/>
<keyword evidence="2" id="KW-1185">Reference proteome</keyword>
<dbReference type="RefSeq" id="WP_394397792.1">
    <property type="nucleotide sequence ID" value="NZ_JBIGHW010000006.1"/>
</dbReference>
<accession>A0ABW7FJE8</accession>